<dbReference type="Pfam" id="PF07460">
    <property type="entry name" value="NUMOD3"/>
    <property type="match status" value="1"/>
</dbReference>
<dbReference type="EMBL" id="WCSY01000051">
    <property type="protein sequence ID" value="KAB4304350.1"/>
    <property type="molecule type" value="Genomic_DNA"/>
</dbReference>
<dbReference type="RefSeq" id="WP_310505270.1">
    <property type="nucleotide sequence ID" value="NZ_JANUSI010000001.1"/>
</dbReference>
<feature type="compositionally biased region" description="Basic and acidic residues" evidence="1">
    <location>
        <begin position="29"/>
        <end position="39"/>
    </location>
</feature>
<feature type="compositionally biased region" description="Polar residues" evidence="1">
    <location>
        <begin position="1"/>
        <end position="14"/>
    </location>
</feature>
<dbReference type="AlphaFoldDB" id="A0A6I0NUP3"/>
<dbReference type="Proteomes" id="UP000440614">
    <property type="component" value="Unassembled WGS sequence"/>
</dbReference>
<dbReference type="InterPro" id="IPR003611">
    <property type="entry name" value="NUMOD3"/>
</dbReference>
<evidence type="ECO:0000313" key="4">
    <source>
        <dbReference type="Proteomes" id="UP000440614"/>
    </source>
</evidence>
<protein>
    <recommendedName>
        <fullName evidence="2">Nuclease associated modular domain-containing protein</fullName>
    </recommendedName>
</protein>
<comment type="caution">
    <text evidence="3">The sequence shown here is derived from an EMBL/GenBank/DDBJ whole genome shotgun (WGS) entry which is preliminary data.</text>
</comment>
<reference evidence="3 4" key="1">
    <citation type="journal article" date="2019" name="Nat. Med.">
        <title>A library of human gut bacterial isolates paired with longitudinal multiomics data enables mechanistic microbiome research.</title>
        <authorList>
            <person name="Poyet M."/>
            <person name="Groussin M."/>
            <person name="Gibbons S.M."/>
            <person name="Avila-Pacheco J."/>
            <person name="Jiang X."/>
            <person name="Kearney S.M."/>
            <person name="Perrotta A.R."/>
            <person name="Berdy B."/>
            <person name="Zhao S."/>
            <person name="Lieberman T.D."/>
            <person name="Swanson P.K."/>
            <person name="Smith M."/>
            <person name="Roesemann S."/>
            <person name="Alexander J.E."/>
            <person name="Rich S.A."/>
            <person name="Livny J."/>
            <person name="Vlamakis H."/>
            <person name="Clish C."/>
            <person name="Bullock K."/>
            <person name="Deik A."/>
            <person name="Scott J."/>
            <person name="Pierce K.A."/>
            <person name="Xavier R.J."/>
            <person name="Alm E.J."/>
        </authorList>
    </citation>
    <scope>NUCLEOTIDE SEQUENCE [LARGE SCALE GENOMIC DNA]</scope>
    <source>
        <strain evidence="3 4">BIOML-A188</strain>
    </source>
</reference>
<sequence>MEQKKQNSSISTQGRSREGNLNPMYGKRQSLETKQKISDSQKKRYEIIRQKLKSENVNLNELMGSTDKDARIGLLKQCFFTDTIGFKDMQQALDFVTIVSDGIDSNYLKKVINNELNSYLSTLNKHL</sequence>
<organism evidence="3 4">
    <name type="scientific">Bacteroides thetaiotaomicron</name>
    <dbReference type="NCBI Taxonomy" id="818"/>
    <lineage>
        <taxon>Bacteria</taxon>
        <taxon>Pseudomonadati</taxon>
        <taxon>Bacteroidota</taxon>
        <taxon>Bacteroidia</taxon>
        <taxon>Bacteroidales</taxon>
        <taxon>Bacteroidaceae</taxon>
        <taxon>Bacteroides</taxon>
    </lineage>
</organism>
<accession>A0A6I0NUP3</accession>
<evidence type="ECO:0000259" key="2">
    <source>
        <dbReference type="Pfam" id="PF07460"/>
    </source>
</evidence>
<dbReference type="SUPFAM" id="SSF64496">
    <property type="entry name" value="DNA-binding domain of intron-encoded endonucleases"/>
    <property type="match status" value="1"/>
</dbReference>
<evidence type="ECO:0000313" key="3">
    <source>
        <dbReference type="EMBL" id="KAB4304350.1"/>
    </source>
</evidence>
<gene>
    <name evidence="3" type="ORF">GAO51_28565</name>
</gene>
<name>A0A6I0NUP3_BACT4</name>
<proteinExistence type="predicted"/>
<dbReference type="GO" id="GO:0003677">
    <property type="term" value="F:DNA binding"/>
    <property type="evidence" value="ECO:0007669"/>
    <property type="project" value="InterPro"/>
</dbReference>
<feature type="region of interest" description="Disordered" evidence="1">
    <location>
        <begin position="1"/>
        <end position="39"/>
    </location>
</feature>
<evidence type="ECO:0000256" key="1">
    <source>
        <dbReference type="SAM" id="MobiDB-lite"/>
    </source>
</evidence>
<feature type="domain" description="Nuclease associated modular" evidence="2">
    <location>
        <begin position="16"/>
        <end position="38"/>
    </location>
</feature>